<dbReference type="GO" id="GO:0009279">
    <property type="term" value="C:cell outer membrane"/>
    <property type="evidence" value="ECO:0007669"/>
    <property type="project" value="UniProtKB-SubCell"/>
</dbReference>
<dbReference type="AlphaFoldDB" id="A0A918N4Y8"/>
<dbReference type="Pfam" id="PF07715">
    <property type="entry name" value="Plug"/>
    <property type="match status" value="1"/>
</dbReference>
<keyword evidence="2 11" id="KW-0813">Transport</keyword>
<evidence type="ECO:0000313" key="15">
    <source>
        <dbReference type="EMBL" id="GGX34002.1"/>
    </source>
</evidence>
<dbReference type="RefSeq" id="WP_027413850.1">
    <property type="nucleotide sequence ID" value="NZ_BMWS01000043.1"/>
</dbReference>
<dbReference type="EMBL" id="BMWS01000043">
    <property type="protein sequence ID" value="GGX34002.1"/>
    <property type="molecule type" value="Genomic_DNA"/>
</dbReference>
<comment type="caution">
    <text evidence="15">The sequence shown here is derived from an EMBL/GenBank/DDBJ whole genome shotgun (WGS) entry which is preliminary data.</text>
</comment>
<evidence type="ECO:0000256" key="3">
    <source>
        <dbReference type="ARBA" id="ARBA00022452"/>
    </source>
</evidence>
<evidence type="ECO:0000256" key="4">
    <source>
        <dbReference type="ARBA" id="ARBA00022496"/>
    </source>
</evidence>
<feature type="domain" description="TonB-dependent receptor plug" evidence="14">
    <location>
        <begin position="117"/>
        <end position="224"/>
    </location>
</feature>
<evidence type="ECO:0000256" key="8">
    <source>
        <dbReference type="ARBA" id="ARBA00023077"/>
    </source>
</evidence>
<name>A0A918N4Y8_9FLAO</name>
<reference evidence="15 16" key="1">
    <citation type="journal article" date="2014" name="Int. J. Syst. Evol. Microbiol.">
        <title>Complete genome sequence of Corynebacterium casei LMG S-19264T (=DSM 44701T), isolated from a smear-ripened cheese.</title>
        <authorList>
            <consortium name="US DOE Joint Genome Institute (JGI-PGF)"/>
            <person name="Walter F."/>
            <person name="Albersmeier A."/>
            <person name="Kalinowski J."/>
            <person name="Ruckert C."/>
        </authorList>
    </citation>
    <scope>NUCLEOTIDE SEQUENCE [LARGE SCALE GENOMIC DNA]</scope>
    <source>
        <strain evidence="15 16">KCTC 12285</strain>
    </source>
</reference>
<keyword evidence="6" id="KW-0408">Iron</keyword>
<evidence type="ECO:0000256" key="1">
    <source>
        <dbReference type="ARBA" id="ARBA00004571"/>
    </source>
</evidence>
<dbReference type="Gene3D" id="2.40.170.20">
    <property type="entry name" value="TonB-dependent receptor, beta-barrel domain"/>
    <property type="match status" value="1"/>
</dbReference>
<dbReference type="InterPro" id="IPR012910">
    <property type="entry name" value="Plug_dom"/>
</dbReference>
<evidence type="ECO:0000259" key="14">
    <source>
        <dbReference type="Pfam" id="PF07715"/>
    </source>
</evidence>
<dbReference type="Pfam" id="PF00593">
    <property type="entry name" value="TonB_dep_Rec_b-barrel"/>
    <property type="match status" value="1"/>
</dbReference>
<comment type="subcellular location">
    <subcellularLocation>
        <location evidence="1 11">Cell outer membrane</location>
        <topology evidence="1 11">Multi-pass membrane protein</topology>
    </subcellularLocation>
</comment>
<keyword evidence="7" id="KW-0406">Ion transport</keyword>
<dbReference type="GO" id="GO:0006826">
    <property type="term" value="P:iron ion transport"/>
    <property type="evidence" value="ECO:0007669"/>
    <property type="project" value="UniProtKB-KW"/>
</dbReference>
<organism evidence="15 16">
    <name type="scientific">Aquimarina muelleri</name>
    <dbReference type="NCBI Taxonomy" id="279356"/>
    <lineage>
        <taxon>Bacteria</taxon>
        <taxon>Pseudomonadati</taxon>
        <taxon>Bacteroidota</taxon>
        <taxon>Flavobacteriia</taxon>
        <taxon>Flavobacteriales</taxon>
        <taxon>Flavobacteriaceae</taxon>
        <taxon>Aquimarina</taxon>
    </lineage>
</organism>
<dbReference type="PANTHER" id="PTHR32552:SF81">
    <property type="entry name" value="TONB-DEPENDENT OUTER MEMBRANE RECEPTOR"/>
    <property type="match status" value="1"/>
</dbReference>
<evidence type="ECO:0000256" key="6">
    <source>
        <dbReference type="ARBA" id="ARBA00023004"/>
    </source>
</evidence>
<dbReference type="Gene3D" id="2.170.130.10">
    <property type="entry name" value="TonB-dependent receptor, plug domain"/>
    <property type="match status" value="1"/>
</dbReference>
<evidence type="ECO:0000313" key="16">
    <source>
        <dbReference type="Proteomes" id="UP000601108"/>
    </source>
</evidence>
<dbReference type="SUPFAM" id="SSF49464">
    <property type="entry name" value="Carboxypeptidase regulatory domain-like"/>
    <property type="match status" value="1"/>
</dbReference>
<evidence type="ECO:0000256" key="12">
    <source>
        <dbReference type="RuleBase" id="RU003357"/>
    </source>
</evidence>
<keyword evidence="4" id="KW-0410">Iron transport</keyword>
<evidence type="ECO:0000256" key="10">
    <source>
        <dbReference type="ARBA" id="ARBA00023237"/>
    </source>
</evidence>
<feature type="domain" description="TonB-dependent receptor-like beta-barrel" evidence="13">
    <location>
        <begin position="302"/>
        <end position="733"/>
    </location>
</feature>
<proteinExistence type="inferred from homology"/>
<dbReference type="InterPro" id="IPR000531">
    <property type="entry name" value="Beta-barrel_TonB"/>
</dbReference>
<protein>
    <recommendedName>
        <fullName evidence="17">TonB-dependent receptor</fullName>
    </recommendedName>
</protein>
<sequence>MTKNILGIGFILLFLIQNLAAQNTIEGIIMNGEGNFPLVGASVQVANTDFGTMTNEEGEFTLMDINFPININVSFVGYKPVLLLFNEAPQDLIIRLKEQPENLQEVVVTAFETSKRLIETPSAIGNLGIKDIERYNALSPQQVLNTLPGIKLETTTIGRYTLKIRGGNLGEIGHADDYKTYWNGIPISLASGSVPLGQLDFGSIESMNIVRGPSGSIYGAGLSGVVLLENRKPTYNQTSFQTDALGGSYGTHRYGATFATGGQKSDLRLQYSQVHTDGYRDEAASDNEFINLNARFFPSEKQNLSFIAQYVDRSYGIPGNLTAEQVTENPRQPNFSPQLDNGLRGKNLLVGAAHTYRFNNRWENNTSFSYQVYEGDFLIGNDFFIAADRSITTAFSVRTATTYHFKGLFGKDAQWVFGGEYTRGVNDVNEHGNGFESPIISARATTDRSFLAFSQLEMQLPQNFTLTLGASYNSFRLDFQERLIELENPRFSKEVNDFSPRIALTKKINDSFFVYANVSKGFTPPPRAAIDNNGTQVNFNLESTKGWNKELGIRGTTFKNKLSFDMVLYRLDVKDVILPRIVSNLEGIELVVSENAGAVDRQGIELKTEYVLVKNPKNILSRASIFSSYTYMDHKFETYNTVDVNEEGGVNEINFDGKDIPGIHPHTFVLGTDILTKLGLYFNGTLSYYDKIYLNNANTVTDNSYRLLDAKIGFKKNLSKNLYFDVYAGANNLLNDEYNASHQYNSSFGAYYDPAPKNNFYSGISLRYSL</sequence>
<dbReference type="InterPro" id="IPR008969">
    <property type="entry name" value="CarboxyPept-like_regulatory"/>
</dbReference>
<keyword evidence="8 12" id="KW-0798">TonB box</keyword>
<dbReference type="SUPFAM" id="SSF56935">
    <property type="entry name" value="Porins"/>
    <property type="match status" value="1"/>
</dbReference>
<keyword evidence="16" id="KW-1185">Reference proteome</keyword>
<dbReference type="InterPro" id="IPR037066">
    <property type="entry name" value="Plug_dom_sf"/>
</dbReference>
<dbReference type="InterPro" id="IPR036942">
    <property type="entry name" value="Beta-barrel_TonB_sf"/>
</dbReference>
<evidence type="ECO:0000259" key="13">
    <source>
        <dbReference type="Pfam" id="PF00593"/>
    </source>
</evidence>
<dbReference type="PROSITE" id="PS52016">
    <property type="entry name" value="TONB_DEPENDENT_REC_3"/>
    <property type="match status" value="1"/>
</dbReference>
<evidence type="ECO:0000256" key="9">
    <source>
        <dbReference type="ARBA" id="ARBA00023136"/>
    </source>
</evidence>
<dbReference type="Proteomes" id="UP000601108">
    <property type="component" value="Unassembled WGS sequence"/>
</dbReference>
<comment type="similarity">
    <text evidence="11 12">Belongs to the TonB-dependent receptor family.</text>
</comment>
<dbReference type="Pfam" id="PF13715">
    <property type="entry name" value="CarbopepD_reg_2"/>
    <property type="match status" value="1"/>
</dbReference>
<gene>
    <name evidence="15" type="ORF">GCM10007384_38380</name>
</gene>
<evidence type="ECO:0000256" key="5">
    <source>
        <dbReference type="ARBA" id="ARBA00022692"/>
    </source>
</evidence>
<keyword evidence="9 11" id="KW-0472">Membrane</keyword>
<dbReference type="InterPro" id="IPR039426">
    <property type="entry name" value="TonB-dep_rcpt-like"/>
</dbReference>
<evidence type="ECO:0008006" key="17">
    <source>
        <dbReference type="Google" id="ProtNLM"/>
    </source>
</evidence>
<evidence type="ECO:0000256" key="7">
    <source>
        <dbReference type="ARBA" id="ARBA00023065"/>
    </source>
</evidence>
<accession>A0A918N4Y8</accession>
<keyword evidence="3 11" id="KW-1134">Transmembrane beta strand</keyword>
<keyword evidence="10 11" id="KW-0998">Cell outer membrane</keyword>
<dbReference type="PANTHER" id="PTHR32552">
    <property type="entry name" value="FERRICHROME IRON RECEPTOR-RELATED"/>
    <property type="match status" value="1"/>
</dbReference>
<keyword evidence="5 11" id="KW-0812">Transmembrane</keyword>
<evidence type="ECO:0000256" key="2">
    <source>
        <dbReference type="ARBA" id="ARBA00022448"/>
    </source>
</evidence>
<evidence type="ECO:0000256" key="11">
    <source>
        <dbReference type="PROSITE-ProRule" id="PRU01360"/>
    </source>
</evidence>